<accession>A0A438MW32</accession>
<dbReference type="EMBL" id="NAJM01000042">
    <property type="protein sequence ID" value="RVX67968.1"/>
    <property type="molecule type" value="Genomic_DNA"/>
</dbReference>
<evidence type="ECO:0000313" key="1">
    <source>
        <dbReference type="EMBL" id="RVX67968.1"/>
    </source>
</evidence>
<protein>
    <submittedName>
        <fullName evidence="1">Uncharacterized protein</fullName>
    </submittedName>
</protein>
<reference evidence="1 2" key="1">
    <citation type="submission" date="2017-03" db="EMBL/GenBank/DDBJ databases">
        <title>Genomes of endolithic fungi from Antarctica.</title>
        <authorList>
            <person name="Coleine C."/>
            <person name="Masonjones S."/>
            <person name="Stajich J.E."/>
        </authorList>
    </citation>
    <scope>NUCLEOTIDE SEQUENCE [LARGE SCALE GENOMIC DNA]</scope>
    <source>
        <strain evidence="1 2">CCFEE 6314</strain>
    </source>
</reference>
<comment type="caution">
    <text evidence="1">The sequence shown here is derived from an EMBL/GenBank/DDBJ whole genome shotgun (WGS) entry which is preliminary data.</text>
</comment>
<dbReference type="Proteomes" id="UP000288859">
    <property type="component" value="Unassembled WGS sequence"/>
</dbReference>
<gene>
    <name evidence="1" type="ORF">B0A52_08378</name>
</gene>
<name>A0A438MW32_EXOME</name>
<organism evidence="1 2">
    <name type="scientific">Exophiala mesophila</name>
    <name type="common">Black yeast-like fungus</name>
    <dbReference type="NCBI Taxonomy" id="212818"/>
    <lineage>
        <taxon>Eukaryota</taxon>
        <taxon>Fungi</taxon>
        <taxon>Dikarya</taxon>
        <taxon>Ascomycota</taxon>
        <taxon>Pezizomycotina</taxon>
        <taxon>Eurotiomycetes</taxon>
        <taxon>Chaetothyriomycetidae</taxon>
        <taxon>Chaetothyriales</taxon>
        <taxon>Herpotrichiellaceae</taxon>
        <taxon>Exophiala</taxon>
    </lineage>
</organism>
<dbReference type="OrthoDB" id="4725912at2759"/>
<evidence type="ECO:0000313" key="2">
    <source>
        <dbReference type="Proteomes" id="UP000288859"/>
    </source>
</evidence>
<proteinExistence type="predicted"/>
<dbReference type="AlphaFoldDB" id="A0A438MW32"/>
<sequence>MSASVMGSLSLSDLFSSGDGSWKPVQAAQVLIFRSSPENKKTTIVDRVGPLEQTYALFTVSESTVPGTDIQLSRVMASDGFNLQQLIIGTAKYHNVSGDVDLSLHGQPLAMKQRMLSESYNFVVPSIGRLKWKQEGSTTLELVDGAGMRLARFKVGKRMEVLVPPSEYLLDVMVLSGMAAARQLKVGQVASGVGDFVGAISG</sequence>